<reference evidence="1 3" key="2">
    <citation type="journal article" date="2014" name="BMC Genomics">
        <title>An improved genome release (version Mt4.0) for the model legume Medicago truncatula.</title>
        <authorList>
            <person name="Tang H."/>
            <person name="Krishnakumar V."/>
            <person name="Bidwell S."/>
            <person name="Rosen B."/>
            <person name="Chan A."/>
            <person name="Zhou S."/>
            <person name="Gentzbittel L."/>
            <person name="Childs K.L."/>
            <person name="Yandell M."/>
            <person name="Gundlach H."/>
            <person name="Mayer K.F."/>
            <person name="Schwartz D.C."/>
            <person name="Town C.D."/>
        </authorList>
    </citation>
    <scope>GENOME REANNOTATION</scope>
    <source>
        <strain evidence="1">A17</strain>
        <strain evidence="2 3">cv. Jemalong A17</strain>
    </source>
</reference>
<name>A0A072TP81_MEDTR</name>
<gene>
    <name evidence="1" type="ordered locus">MTR_8g446800</name>
</gene>
<dbReference type="Gene3D" id="3.80.10.10">
    <property type="entry name" value="Ribonuclease Inhibitor"/>
    <property type="match status" value="1"/>
</dbReference>
<dbReference type="Proteomes" id="UP000002051">
    <property type="component" value="Chromosome 8"/>
</dbReference>
<accession>A0A072TP81</accession>
<organism evidence="1 3">
    <name type="scientific">Medicago truncatula</name>
    <name type="common">Barrel medic</name>
    <name type="synonym">Medicago tribuloides</name>
    <dbReference type="NCBI Taxonomy" id="3880"/>
    <lineage>
        <taxon>Eukaryota</taxon>
        <taxon>Viridiplantae</taxon>
        <taxon>Streptophyta</taxon>
        <taxon>Embryophyta</taxon>
        <taxon>Tracheophyta</taxon>
        <taxon>Spermatophyta</taxon>
        <taxon>Magnoliopsida</taxon>
        <taxon>eudicotyledons</taxon>
        <taxon>Gunneridae</taxon>
        <taxon>Pentapetalae</taxon>
        <taxon>rosids</taxon>
        <taxon>fabids</taxon>
        <taxon>Fabales</taxon>
        <taxon>Fabaceae</taxon>
        <taxon>Papilionoideae</taxon>
        <taxon>50 kb inversion clade</taxon>
        <taxon>NPAAA clade</taxon>
        <taxon>Hologalegina</taxon>
        <taxon>IRL clade</taxon>
        <taxon>Trifolieae</taxon>
        <taxon>Medicago</taxon>
    </lineage>
</organism>
<dbReference type="SUPFAM" id="SSF52047">
    <property type="entry name" value="RNI-like"/>
    <property type="match status" value="1"/>
</dbReference>
<proteinExistence type="predicted"/>
<keyword evidence="3" id="KW-1185">Reference proteome</keyword>
<evidence type="ECO:0000313" key="3">
    <source>
        <dbReference type="Proteomes" id="UP000002051"/>
    </source>
</evidence>
<sequence length="167" mass="19114">MGATLEAEIYLPNECWKSIFKFLLNDYDGEDEYYYNRNCLKSLSVVSKQFLTVTNSLRFSLKVSKVACTYLFLIADCFPFLEELNIPSPIFLIDNESLLDGVEVLSLALSKLRKVDLTGHHYITDQSLIHLFKNWKLLEEAIILDCDQITNDGIASSLHERPPTLKS</sequence>
<evidence type="ECO:0000313" key="1">
    <source>
        <dbReference type="EMBL" id="KEH19309.1"/>
    </source>
</evidence>
<dbReference type="EnsemblPlants" id="KEH19309">
    <property type="protein sequence ID" value="KEH19309"/>
    <property type="gene ID" value="MTR_8g446800"/>
</dbReference>
<dbReference type="InterPro" id="IPR032675">
    <property type="entry name" value="LRR_dom_sf"/>
</dbReference>
<reference evidence="1 3" key="1">
    <citation type="journal article" date="2011" name="Nature">
        <title>The Medicago genome provides insight into the evolution of rhizobial symbioses.</title>
        <authorList>
            <person name="Young N.D."/>
            <person name="Debelle F."/>
            <person name="Oldroyd G.E."/>
            <person name="Geurts R."/>
            <person name="Cannon S.B."/>
            <person name="Udvardi M.K."/>
            <person name="Benedito V.A."/>
            <person name="Mayer K.F."/>
            <person name="Gouzy J."/>
            <person name="Schoof H."/>
            <person name="Van de Peer Y."/>
            <person name="Proost S."/>
            <person name="Cook D.R."/>
            <person name="Meyers B.C."/>
            <person name="Spannagl M."/>
            <person name="Cheung F."/>
            <person name="De Mita S."/>
            <person name="Krishnakumar V."/>
            <person name="Gundlach H."/>
            <person name="Zhou S."/>
            <person name="Mudge J."/>
            <person name="Bharti A.K."/>
            <person name="Murray J.D."/>
            <person name="Naoumkina M.A."/>
            <person name="Rosen B."/>
            <person name="Silverstein K.A."/>
            <person name="Tang H."/>
            <person name="Rombauts S."/>
            <person name="Zhao P.X."/>
            <person name="Zhou P."/>
            <person name="Barbe V."/>
            <person name="Bardou P."/>
            <person name="Bechner M."/>
            <person name="Bellec A."/>
            <person name="Berger A."/>
            <person name="Berges H."/>
            <person name="Bidwell S."/>
            <person name="Bisseling T."/>
            <person name="Choisne N."/>
            <person name="Couloux A."/>
            <person name="Denny R."/>
            <person name="Deshpande S."/>
            <person name="Dai X."/>
            <person name="Doyle J.J."/>
            <person name="Dudez A.M."/>
            <person name="Farmer A.D."/>
            <person name="Fouteau S."/>
            <person name="Franken C."/>
            <person name="Gibelin C."/>
            <person name="Gish J."/>
            <person name="Goldstein S."/>
            <person name="Gonzalez A.J."/>
            <person name="Green P.J."/>
            <person name="Hallab A."/>
            <person name="Hartog M."/>
            <person name="Hua A."/>
            <person name="Humphray S.J."/>
            <person name="Jeong D.H."/>
            <person name="Jing Y."/>
            <person name="Jocker A."/>
            <person name="Kenton S.M."/>
            <person name="Kim D.J."/>
            <person name="Klee K."/>
            <person name="Lai H."/>
            <person name="Lang C."/>
            <person name="Lin S."/>
            <person name="Macmil S.L."/>
            <person name="Magdelenat G."/>
            <person name="Matthews L."/>
            <person name="McCorrison J."/>
            <person name="Monaghan E.L."/>
            <person name="Mun J.H."/>
            <person name="Najar F.Z."/>
            <person name="Nicholson C."/>
            <person name="Noirot C."/>
            <person name="O'Bleness M."/>
            <person name="Paule C.R."/>
            <person name="Poulain J."/>
            <person name="Prion F."/>
            <person name="Qin B."/>
            <person name="Qu C."/>
            <person name="Retzel E.F."/>
            <person name="Riddle C."/>
            <person name="Sallet E."/>
            <person name="Samain S."/>
            <person name="Samson N."/>
            <person name="Sanders I."/>
            <person name="Saurat O."/>
            <person name="Scarpelli C."/>
            <person name="Schiex T."/>
            <person name="Segurens B."/>
            <person name="Severin A.J."/>
            <person name="Sherrier D.J."/>
            <person name="Shi R."/>
            <person name="Sims S."/>
            <person name="Singer S.R."/>
            <person name="Sinharoy S."/>
            <person name="Sterck L."/>
            <person name="Viollet A."/>
            <person name="Wang B.B."/>
            <person name="Wang K."/>
            <person name="Wang M."/>
            <person name="Wang X."/>
            <person name="Warfsmann J."/>
            <person name="Weissenbach J."/>
            <person name="White D.D."/>
            <person name="White J.D."/>
            <person name="Wiley G.B."/>
            <person name="Wincker P."/>
            <person name="Xing Y."/>
            <person name="Yang L."/>
            <person name="Yao Z."/>
            <person name="Ying F."/>
            <person name="Zhai J."/>
            <person name="Zhou L."/>
            <person name="Zuber A."/>
            <person name="Denarie J."/>
            <person name="Dixon R.A."/>
            <person name="May G.D."/>
            <person name="Schwartz D.C."/>
            <person name="Rogers J."/>
            <person name="Quetier F."/>
            <person name="Town C.D."/>
            <person name="Roe B.A."/>
        </authorList>
    </citation>
    <scope>NUCLEOTIDE SEQUENCE [LARGE SCALE GENOMIC DNA]</scope>
    <source>
        <strain evidence="1">A17</strain>
        <strain evidence="2 3">cv. Jemalong A17</strain>
    </source>
</reference>
<dbReference type="AlphaFoldDB" id="A0A072TP81"/>
<reference evidence="2" key="3">
    <citation type="submission" date="2015-04" db="UniProtKB">
        <authorList>
            <consortium name="EnsemblPlants"/>
        </authorList>
    </citation>
    <scope>IDENTIFICATION</scope>
    <source>
        <strain evidence="2">cv. Jemalong A17</strain>
    </source>
</reference>
<evidence type="ECO:0000313" key="2">
    <source>
        <dbReference type="EnsemblPlants" id="KEH19309"/>
    </source>
</evidence>
<dbReference type="EMBL" id="CM001224">
    <property type="protein sequence ID" value="KEH19309.1"/>
    <property type="molecule type" value="Genomic_DNA"/>
</dbReference>
<dbReference type="HOGENOM" id="CLU_068558_3_0_1"/>
<protein>
    <submittedName>
        <fullName evidence="1 2">Uncharacterized protein</fullName>
    </submittedName>
</protein>